<protein>
    <submittedName>
        <fullName evidence="1">Uncharacterized protein</fullName>
    </submittedName>
</protein>
<proteinExistence type="predicted"/>
<sequence>MAGVLKRRALDDATLPPSIQVRVDAFFPNLPPPVSAQTAVASILASVRDGGDEAVARLTSDIDGVDVSAAGGGLAVPADAVAAALQRVDPALVAALRTSRDRVLAFHRKQPAGSWMTTDLGGVLGQLVRPLDSVGVYVPGGTAPLPSTVIMSVVPALAAGVRRVVVVSPPERATGAIADVTLAAIGVCMEVCGEGGAAAPGVAMEVYRVGGAQAVAALAHGTATIAPVVKIVGPGNVFVALAKRAVYGLVGIDGIYGPTEAVVLADDAADPELVAADLLAQAEHDLMAAGILITPSAGLAARVNAALGRQLPPLDREAVARASLAANGGLVVTSSMDEAVDLANSYAAEHVSLCVADPWALVGRVTNAGGLFLGEASCEVLGDYVAGPSHVMPTGGSARFAGPLSVSDFVKVTSVVGVGAAEVPALAGVAEVMARAEGLGAHAEAARLRRGPQ</sequence>
<dbReference type="EMBL" id="CM020618">
    <property type="protein sequence ID" value="KAK1857832.1"/>
    <property type="molecule type" value="Genomic_DNA"/>
</dbReference>
<accession>A0ACC3BK11</accession>
<organism evidence="1 2">
    <name type="scientific">Pyropia yezoensis</name>
    <name type="common">Susabi-nori</name>
    <name type="synonym">Porphyra yezoensis</name>
    <dbReference type="NCBI Taxonomy" id="2788"/>
    <lineage>
        <taxon>Eukaryota</taxon>
        <taxon>Rhodophyta</taxon>
        <taxon>Bangiophyceae</taxon>
        <taxon>Bangiales</taxon>
        <taxon>Bangiaceae</taxon>
        <taxon>Pyropia</taxon>
    </lineage>
</organism>
<evidence type="ECO:0000313" key="1">
    <source>
        <dbReference type="EMBL" id="KAK1857832.1"/>
    </source>
</evidence>
<reference evidence="1" key="1">
    <citation type="submission" date="2019-11" db="EMBL/GenBank/DDBJ databases">
        <title>Nori genome reveals adaptations in red seaweeds to the harsh intertidal environment.</title>
        <authorList>
            <person name="Wang D."/>
            <person name="Mao Y."/>
        </authorList>
    </citation>
    <scope>NUCLEOTIDE SEQUENCE</scope>
    <source>
        <tissue evidence="1">Gametophyte</tissue>
    </source>
</reference>
<keyword evidence="2" id="KW-1185">Reference proteome</keyword>
<dbReference type="Proteomes" id="UP000798662">
    <property type="component" value="Chromosome 1"/>
</dbReference>
<comment type="caution">
    <text evidence="1">The sequence shown here is derived from an EMBL/GenBank/DDBJ whole genome shotgun (WGS) entry which is preliminary data.</text>
</comment>
<name>A0ACC3BK11_PYRYE</name>
<evidence type="ECO:0000313" key="2">
    <source>
        <dbReference type="Proteomes" id="UP000798662"/>
    </source>
</evidence>
<gene>
    <name evidence="1" type="ORF">I4F81_000446</name>
</gene>